<keyword evidence="7" id="KW-1185">Reference proteome</keyword>
<dbReference type="SUPFAM" id="SSF46565">
    <property type="entry name" value="Chaperone J-domain"/>
    <property type="match status" value="1"/>
</dbReference>
<feature type="compositionally biased region" description="Polar residues" evidence="5">
    <location>
        <begin position="1197"/>
        <end position="1224"/>
    </location>
</feature>
<dbReference type="InterPro" id="IPR019734">
    <property type="entry name" value="TPR_rpt"/>
</dbReference>
<evidence type="ECO:0000313" key="7">
    <source>
        <dbReference type="Proteomes" id="UP000001554"/>
    </source>
</evidence>
<dbReference type="SUPFAM" id="SSF48452">
    <property type="entry name" value="TPR-like"/>
    <property type="match status" value="2"/>
</dbReference>
<keyword evidence="1" id="KW-0677">Repeat</keyword>
<name>A0A9J7HN94_BRAFL</name>
<feature type="compositionally biased region" description="Polar residues" evidence="5">
    <location>
        <begin position="166"/>
        <end position="187"/>
    </location>
</feature>
<dbReference type="InterPro" id="IPR013105">
    <property type="entry name" value="TPR_2"/>
</dbReference>
<evidence type="ECO:0000256" key="3">
    <source>
        <dbReference type="ARBA" id="ARBA00023186"/>
    </source>
</evidence>
<dbReference type="PROSITE" id="PS00636">
    <property type="entry name" value="DNAJ_1"/>
    <property type="match status" value="1"/>
</dbReference>
<feature type="compositionally biased region" description="Polar residues" evidence="5">
    <location>
        <begin position="553"/>
        <end position="564"/>
    </location>
</feature>
<feature type="compositionally biased region" description="Basic and acidic residues" evidence="5">
    <location>
        <begin position="1500"/>
        <end position="1520"/>
    </location>
</feature>
<feature type="compositionally biased region" description="Basic and acidic residues" evidence="5">
    <location>
        <begin position="127"/>
        <end position="150"/>
    </location>
</feature>
<gene>
    <name evidence="8" type="primary">LOC118405767</name>
</gene>
<dbReference type="Pfam" id="PF00226">
    <property type="entry name" value="DnaJ"/>
    <property type="match status" value="1"/>
</dbReference>
<feature type="compositionally biased region" description="Basic and acidic residues" evidence="5">
    <location>
        <begin position="1361"/>
        <end position="1375"/>
    </location>
</feature>
<feature type="compositionally biased region" description="Polar residues" evidence="5">
    <location>
        <begin position="82"/>
        <end position="93"/>
    </location>
</feature>
<dbReference type="KEGG" id="bfo:118405767"/>
<dbReference type="InterPro" id="IPR001623">
    <property type="entry name" value="DnaJ_domain"/>
</dbReference>
<dbReference type="Gene3D" id="1.25.40.10">
    <property type="entry name" value="Tetratricopeptide repeat domain"/>
    <property type="match status" value="1"/>
</dbReference>
<feature type="compositionally biased region" description="Low complexity" evidence="5">
    <location>
        <begin position="232"/>
        <end position="257"/>
    </location>
</feature>
<feature type="compositionally biased region" description="Low complexity" evidence="5">
    <location>
        <begin position="1290"/>
        <end position="1304"/>
    </location>
</feature>
<feature type="compositionally biased region" description="Basic and acidic residues" evidence="5">
    <location>
        <begin position="1529"/>
        <end position="1541"/>
    </location>
</feature>
<feature type="domain" description="J" evidence="6">
    <location>
        <begin position="1050"/>
        <end position="1120"/>
    </location>
</feature>
<feature type="compositionally biased region" description="Low complexity" evidence="5">
    <location>
        <begin position="1332"/>
        <end position="1349"/>
    </location>
</feature>
<accession>A0A9J7HN94</accession>
<evidence type="ECO:0000256" key="2">
    <source>
        <dbReference type="ARBA" id="ARBA00022803"/>
    </source>
</evidence>
<proteinExistence type="predicted"/>
<feature type="compositionally biased region" description="Basic and acidic residues" evidence="5">
    <location>
        <begin position="1279"/>
        <end position="1289"/>
    </location>
</feature>
<dbReference type="RefSeq" id="XP_035661392.1">
    <property type="nucleotide sequence ID" value="XM_035805499.1"/>
</dbReference>
<dbReference type="InterPro" id="IPR018253">
    <property type="entry name" value="DnaJ_domain_CS"/>
</dbReference>
<dbReference type="OrthoDB" id="765884at2759"/>
<evidence type="ECO:0000256" key="5">
    <source>
        <dbReference type="SAM" id="MobiDB-lite"/>
    </source>
</evidence>
<dbReference type="Pfam" id="PF07719">
    <property type="entry name" value="TPR_2"/>
    <property type="match status" value="3"/>
</dbReference>
<feature type="compositionally biased region" description="Basic and acidic residues" evidence="5">
    <location>
        <begin position="1319"/>
        <end position="1329"/>
    </location>
</feature>
<dbReference type="PRINTS" id="PR00625">
    <property type="entry name" value="JDOMAIN"/>
</dbReference>
<feature type="compositionally biased region" description="Polar residues" evidence="5">
    <location>
        <begin position="598"/>
        <end position="609"/>
    </location>
</feature>
<feature type="compositionally biased region" description="Acidic residues" evidence="5">
    <location>
        <begin position="210"/>
        <end position="219"/>
    </location>
</feature>
<feature type="repeat" description="TPR" evidence="4">
    <location>
        <begin position="925"/>
        <end position="958"/>
    </location>
</feature>
<feature type="compositionally biased region" description="Polar residues" evidence="5">
    <location>
        <begin position="1232"/>
        <end position="1247"/>
    </location>
</feature>
<feature type="region of interest" description="Disordered" evidence="5">
    <location>
        <begin position="1072"/>
        <end position="1095"/>
    </location>
</feature>
<feature type="compositionally biased region" description="Low complexity" evidence="5">
    <location>
        <begin position="1163"/>
        <end position="1194"/>
    </location>
</feature>
<feature type="compositionally biased region" description="Basic and acidic residues" evidence="5">
    <location>
        <begin position="1413"/>
        <end position="1426"/>
    </location>
</feature>
<feature type="compositionally biased region" description="Polar residues" evidence="5">
    <location>
        <begin position="1587"/>
        <end position="1600"/>
    </location>
</feature>
<feature type="region of interest" description="Disordered" evidence="5">
    <location>
        <begin position="1149"/>
        <end position="1657"/>
    </location>
</feature>
<dbReference type="Gene3D" id="1.10.287.110">
    <property type="entry name" value="DnaJ domain"/>
    <property type="match status" value="1"/>
</dbReference>
<reference evidence="8" key="2">
    <citation type="submission" date="2025-08" db="UniProtKB">
        <authorList>
            <consortium name="RefSeq"/>
        </authorList>
    </citation>
    <scope>IDENTIFICATION</scope>
    <source>
        <strain evidence="8">S238N-H82</strain>
        <tissue evidence="8">Testes</tissue>
    </source>
</reference>
<feature type="compositionally biased region" description="Basic and acidic residues" evidence="5">
    <location>
        <begin position="36"/>
        <end position="49"/>
    </location>
</feature>
<evidence type="ECO:0000256" key="1">
    <source>
        <dbReference type="ARBA" id="ARBA00022737"/>
    </source>
</evidence>
<feature type="compositionally biased region" description="Basic and acidic residues" evidence="5">
    <location>
        <begin position="263"/>
        <end position="279"/>
    </location>
</feature>
<dbReference type="Pfam" id="PF13432">
    <property type="entry name" value="TPR_16"/>
    <property type="match status" value="1"/>
</dbReference>
<feature type="compositionally biased region" description="Basic and acidic residues" evidence="5">
    <location>
        <begin position="1396"/>
        <end position="1406"/>
    </location>
</feature>
<feature type="region of interest" description="Disordered" evidence="5">
    <location>
        <begin position="547"/>
        <end position="659"/>
    </location>
</feature>
<feature type="compositionally biased region" description="Polar residues" evidence="5">
    <location>
        <begin position="62"/>
        <end position="75"/>
    </location>
</feature>
<dbReference type="PROSITE" id="PS50076">
    <property type="entry name" value="DNAJ_2"/>
    <property type="match status" value="1"/>
</dbReference>
<dbReference type="PANTHER" id="PTHR45188:SF2">
    <property type="entry name" value="DNAJ HOMOLOG SUBFAMILY C MEMBER 7"/>
    <property type="match status" value="1"/>
</dbReference>
<keyword evidence="3" id="KW-0143">Chaperone</keyword>
<reference evidence="7" key="1">
    <citation type="journal article" date="2020" name="Nat. Ecol. Evol.">
        <title>Deeply conserved synteny resolves early events in vertebrate evolution.</title>
        <authorList>
            <person name="Simakov O."/>
            <person name="Marletaz F."/>
            <person name="Yue J.X."/>
            <person name="O'Connell B."/>
            <person name="Jenkins J."/>
            <person name="Brandt A."/>
            <person name="Calef R."/>
            <person name="Tung C.H."/>
            <person name="Huang T.K."/>
            <person name="Schmutz J."/>
            <person name="Satoh N."/>
            <person name="Yu J.K."/>
            <person name="Putnam N.H."/>
            <person name="Green R.E."/>
            <person name="Rokhsar D.S."/>
        </authorList>
    </citation>
    <scope>NUCLEOTIDE SEQUENCE [LARGE SCALE GENOMIC DNA]</scope>
    <source>
        <strain evidence="7">S238N-H82</strain>
    </source>
</reference>
<dbReference type="OMA" id="RISEVHL"/>
<keyword evidence="2 4" id="KW-0802">TPR repeat</keyword>
<dbReference type="GeneID" id="118405767"/>
<dbReference type="FunFam" id="1.25.40.10:FF:000097">
    <property type="entry name" value="DnaJ homolog subfamily C member 7 homolog"/>
    <property type="match status" value="1"/>
</dbReference>
<feature type="compositionally biased region" description="Polar residues" evidence="5">
    <location>
        <begin position="434"/>
        <end position="482"/>
    </location>
</feature>
<dbReference type="Proteomes" id="UP000001554">
    <property type="component" value="Chromosome 18"/>
</dbReference>
<feature type="compositionally biased region" description="Basic and acidic residues" evidence="5">
    <location>
        <begin position="1558"/>
        <end position="1574"/>
    </location>
</feature>
<protein>
    <submittedName>
        <fullName evidence="8">Uncharacterized protein LOC118405767 isoform X1</fullName>
    </submittedName>
</protein>
<dbReference type="PROSITE" id="PS50005">
    <property type="entry name" value="TPR"/>
    <property type="match status" value="5"/>
</dbReference>
<feature type="repeat" description="TPR" evidence="4">
    <location>
        <begin position="997"/>
        <end position="1030"/>
    </location>
</feature>
<feature type="compositionally biased region" description="Gly residues" evidence="5">
    <location>
        <begin position="1149"/>
        <end position="1162"/>
    </location>
</feature>
<feature type="region of interest" description="Disordered" evidence="5">
    <location>
        <begin position="1"/>
        <end position="491"/>
    </location>
</feature>
<dbReference type="SMART" id="SM00028">
    <property type="entry name" value="TPR"/>
    <property type="match status" value="8"/>
</dbReference>
<sequence>MPVIDIRDGYSSGEDQNETGNSFPAFYGRDQAGDSSRIDRKEERHDPRPSGKVGTADAFGASRTSPGLTHASHNGFSPGASRCSQTSPDSTGYKNGDRDHASTDTPGPDTHTGATTKDTPTAKRRPSLREKFTELRLKAEEKKLHQERNSTAKPGQVGSTDYKEPNINTDRSPTNTGKPGERSSGTRTRWIGSHLYRPRRRSSEAKNQAEDMDTSDTGEQDDHTSTDNVSQSSTPGVSRNSSVSSTTSTLSSGSSRPFIFTSTEERLRAREAQSKEEQLRASPKPATRSDREFPKMATGNSGSDRASNSSDPRPATGSDTFTGKSTPESGAQDTPNKASKIRTFLSAQRQRIVEETNMPENSRVRNADTTTPFHASPRVSPRAATSSGIQTPPFQPSPRQSPRAATRSGIRTPLFQTSPRESPQAAARGGIRTPSFQASPRQSPRAATTTRSGFRTSLFQTSRDTPQAGTSSGTRTFRQTLQEDIDDGDDIRPKYAFSARQNNTFRERSNGDRTGVFVQDLGEDVEDTSTTRTRTSFFRQNLKEDLDDDNRTGARTNVFRQTLTEDLDDRSSSGTRTSNFRRPFRQDRNNDWGPSATEFLQSLYENQDNGSDDGRSNSFQSESNVQEGRDDDRDNTFSSNTFSPRKQREKTQIFSQNGKYVYTQDQEPEFDFPEETDAQANVVGMNGGPSFADLKRSEVFVRLAHTFLKHRKFEKAVEPLSKAIELCPTCASYYSNRAACYIMLGKFREGLEDARQTTRIDSNFLKGYMREAKCLLMLGDPSQAISTYQKVLQLDPNNQSVADELKVAQSVHHFETQAEGDMKKGDFRRAVFCLDRALDHAPQCTKFKIKKAEALALLGRHTEAHDVVSNILHIDNMNVDAMYVRGLCLYYQDNLDKAFAHFQQVLRLSPDHEKAKVAFRKAKSLRAKKEEGNNAFKAGRYQEAYDLYSEALRIDPHNVFINSKLYNNRATVGAKVNKLDQAIQDCTEAIKLDDNYLKAYLRRAKCYMDTEQYEEAVRDYEKVFNMERTREHKQLLSNAKLELKKSKRKDYYKILGVRKDASDDEIKKAYKKKALETHPDRHSSATPEEKAEQEKKFKEIGEAYATLSDSKKRVRYDNGQDIDDMDSPFSHDFDPNTIFQAFFGGGGHGGQHFSFGGPGGPGRSFFRSSPSSSFRGSSPSGSFRGSSPSGSFRGAQNRYSQPGYTQGFSNAQPTHGSFHSNGKGTYNPRYGGNQSRAWENLHKTSQPRPRPDPMYTFQTESGAGPGMKIFTSAQNLSEGQDKTEDRADSDSSSSDNSSIPDSSSKTYAEAKFSSPLESLVRDEEKKGGEPETSTSRSRSSTSRSQGSQSKVRGDLSASAAKLEELNQKTPKEPQGARRRTSSSKSPIRIPGRRRSSFREAKARFEQAEPSSPEGREETRGSREFVFRNEGVPIYRSRSTGVGKDSTGGRRMSSPSPHRRTNLRQGLWRTRRLGEEKENKAKLSGDDRDTDHTSSDFIYFDDDHYGEKKGKASEAVPKDTMEAVLDFEEEHFGSDEFGREDAQEVTVNFSREGRKSRRQEKGFRSSGRDKLEIDPPPKAPDRKKHISNLKTNQASASNQSNPIPPPRRKRNSVRSSAVEETDPGEPLAHSSPMLSRANSIPEFRNPPPFEDETPLPSEYENPLFYRELSMSGTQESWDTDSVIALRTRSPLDSIRRRLSRVGRAFRLCMGRNSRVQRTFSDASTAGMVPKVEDTVD</sequence>
<dbReference type="Pfam" id="PF13181">
    <property type="entry name" value="TPR_8"/>
    <property type="match status" value="1"/>
</dbReference>
<dbReference type="InterPro" id="IPR011990">
    <property type="entry name" value="TPR-like_helical_dom_sf"/>
</dbReference>
<feature type="compositionally biased region" description="Basic and acidic residues" evidence="5">
    <location>
        <begin position="1471"/>
        <end position="1493"/>
    </location>
</feature>
<dbReference type="CDD" id="cd06257">
    <property type="entry name" value="DnaJ"/>
    <property type="match status" value="1"/>
</dbReference>
<feature type="compositionally biased region" description="Polar residues" evidence="5">
    <location>
        <begin position="616"/>
        <end position="626"/>
    </location>
</feature>
<feature type="compositionally biased region" description="Polar residues" evidence="5">
    <location>
        <begin position="298"/>
        <end position="337"/>
    </location>
</feature>
<feature type="repeat" description="TPR" evidence="4">
    <location>
        <begin position="879"/>
        <end position="912"/>
    </location>
</feature>
<evidence type="ECO:0000313" key="8">
    <source>
        <dbReference type="RefSeq" id="XP_035661392.1"/>
    </source>
</evidence>
<dbReference type="PANTHER" id="PTHR45188">
    <property type="entry name" value="DNAJ PROTEIN P58IPK HOMOLOG"/>
    <property type="match status" value="1"/>
</dbReference>
<feature type="repeat" description="TPR" evidence="4">
    <location>
        <begin position="765"/>
        <end position="798"/>
    </location>
</feature>
<dbReference type="InterPro" id="IPR036869">
    <property type="entry name" value="J_dom_sf"/>
</dbReference>
<evidence type="ECO:0000256" key="4">
    <source>
        <dbReference type="PROSITE-ProRule" id="PRU00339"/>
    </source>
</evidence>
<dbReference type="SMART" id="SM00271">
    <property type="entry name" value="DnaJ"/>
    <property type="match status" value="1"/>
</dbReference>
<feature type="repeat" description="TPR" evidence="4">
    <location>
        <begin position="697"/>
        <end position="730"/>
    </location>
</feature>
<evidence type="ECO:0000259" key="6">
    <source>
        <dbReference type="PROSITE" id="PS50076"/>
    </source>
</evidence>
<organism evidence="7 8">
    <name type="scientific">Branchiostoma floridae</name>
    <name type="common">Florida lancelet</name>
    <name type="synonym">Amphioxus</name>
    <dbReference type="NCBI Taxonomy" id="7739"/>
    <lineage>
        <taxon>Eukaryota</taxon>
        <taxon>Metazoa</taxon>
        <taxon>Chordata</taxon>
        <taxon>Cephalochordata</taxon>
        <taxon>Leptocardii</taxon>
        <taxon>Amphioxiformes</taxon>
        <taxon>Branchiostomatidae</taxon>
        <taxon>Branchiostoma</taxon>
    </lineage>
</organism>